<evidence type="ECO:0000256" key="3">
    <source>
        <dbReference type="ARBA" id="ARBA00022801"/>
    </source>
</evidence>
<keyword evidence="3" id="KW-0378">Hydrolase</keyword>
<keyword evidence="1" id="KW-1188">Viral release from host cell</keyword>
<evidence type="ECO:0000256" key="2">
    <source>
        <dbReference type="ARBA" id="ARBA00022670"/>
    </source>
</evidence>
<organism evidence="6 7">
    <name type="scientific">Stigmatella aurantiaca (strain DW4/3-1)</name>
    <dbReference type="NCBI Taxonomy" id="378806"/>
    <lineage>
        <taxon>Bacteria</taxon>
        <taxon>Pseudomonadati</taxon>
        <taxon>Myxococcota</taxon>
        <taxon>Myxococcia</taxon>
        <taxon>Myxococcales</taxon>
        <taxon>Cystobacterineae</taxon>
        <taxon>Archangiaceae</taxon>
        <taxon>Stigmatella</taxon>
    </lineage>
</organism>
<proteinExistence type="predicted"/>
<dbReference type="EMBL" id="AAMD01000071">
    <property type="protein sequence ID" value="EAU65815.1"/>
    <property type="molecule type" value="Genomic_DNA"/>
</dbReference>
<feature type="domain" description="Prohead serine protease" evidence="5">
    <location>
        <begin position="91"/>
        <end position="170"/>
    </location>
</feature>
<dbReference type="GO" id="GO:0008233">
    <property type="term" value="F:peptidase activity"/>
    <property type="evidence" value="ECO:0007669"/>
    <property type="project" value="UniProtKB-KW"/>
</dbReference>
<comment type="caution">
    <text evidence="6">The sequence shown here is derived from an EMBL/GenBank/DDBJ whole genome shotgun (WGS) entry which is preliminary data.</text>
</comment>
<protein>
    <submittedName>
        <fullName evidence="6">Caudovirus prohead protease, putative</fullName>
    </submittedName>
</protein>
<dbReference type="AlphaFoldDB" id="Q08ZB1"/>
<accession>Q08ZB1</accession>
<name>Q08ZB1_STIAD</name>
<keyword evidence="2 6" id="KW-0645">Protease</keyword>
<gene>
    <name evidence="6" type="ORF">STIAU_6215</name>
</gene>
<evidence type="ECO:0000259" key="5">
    <source>
        <dbReference type="Pfam" id="PF04586"/>
    </source>
</evidence>
<evidence type="ECO:0000313" key="7">
    <source>
        <dbReference type="Proteomes" id="UP000032702"/>
    </source>
</evidence>
<dbReference type="InterPro" id="IPR054613">
    <property type="entry name" value="Peptidase_S78_dom"/>
</dbReference>
<sequence>MVEMKNPITRSLQLAAVQKDAAALTPVEADGNRRVYTFKASDGDFDRYADRLSVKGWRTDAYNANGVVLFNHDDGAHAAWTGAAPPLPIGKGRVYTKNDALMIDIEFDDDDDFAKRVERKVAKGILNAVSVRYLMLPGHYRANERGGFDCDAQELLEVSIVTIPGNARAVRSKALEDEEVVERIATRVAELLGDSAEEKSSDEDDDKPDAGEKQAEEPATGNGDAPADESKPNTGEPTSADAPKADDEEEEEAKGLDAAETAKGFVEAFKVYIQGVSRQ</sequence>
<evidence type="ECO:0000256" key="4">
    <source>
        <dbReference type="SAM" id="MobiDB-lite"/>
    </source>
</evidence>
<evidence type="ECO:0000313" key="6">
    <source>
        <dbReference type="EMBL" id="EAU65815.1"/>
    </source>
</evidence>
<dbReference type="Proteomes" id="UP000032702">
    <property type="component" value="Unassembled WGS sequence"/>
</dbReference>
<dbReference type="GO" id="GO:0006508">
    <property type="term" value="P:proteolysis"/>
    <property type="evidence" value="ECO:0007669"/>
    <property type="project" value="UniProtKB-KW"/>
</dbReference>
<reference evidence="6 7" key="1">
    <citation type="submission" date="2006-04" db="EMBL/GenBank/DDBJ databases">
        <authorList>
            <person name="Nierman W.C."/>
        </authorList>
    </citation>
    <scope>NUCLEOTIDE SEQUENCE [LARGE SCALE GENOMIC DNA]</scope>
    <source>
        <strain evidence="6 7">DW4/3-1</strain>
    </source>
</reference>
<evidence type="ECO:0000256" key="1">
    <source>
        <dbReference type="ARBA" id="ARBA00022612"/>
    </source>
</evidence>
<dbReference type="PATRIC" id="fig|378806.16.peg.4883"/>
<feature type="region of interest" description="Disordered" evidence="4">
    <location>
        <begin position="192"/>
        <end position="259"/>
    </location>
</feature>
<dbReference type="Pfam" id="PF04586">
    <property type="entry name" value="Peptidase_S78"/>
    <property type="match status" value="1"/>
</dbReference>